<evidence type="ECO:0000313" key="3">
    <source>
        <dbReference type="Proteomes" id="UP000000702"/>
    </source>
</evidence>
<reference evidence="2 3" key="2">
    <citation type="journal article" date="2012" name="Proc. Natl. Acad. Sci. U.S.A.">
        <title>Antigenic diversity is generated by distinct evolutionary mechanisms in African trypanosome species.</title>
        <authorList>
            <person name="Jackson A.P."/>
            <person name="Berry A."/>
            <person name="Aslett M."/>
            <person name="Allison H.C."/>
            <person name="Burton P."/>
            <person name="Vavrova-Anderson J."/>
            <person name="Brown R."/>
            <person name="Browne H."/>
            <person name="Corton N."/>
            <person name="Hauser H."/>
            <person name="Gamble J."/>
            <person name="Gilderthorp R."/>
            <person name="Marcello L."/>
            <person name="McQuillan J."/>
            <person name="Otto T.D."/>
            <person name="Quail M.A."/>
            <person name="Sanders M.J."/>
            <person name="van Tonder A."/>
            <person name="Ginger M.L."/>
            <person name="Field M.C."/>
            <person name="Barry J.D."/>
            <person name="Hertz-Fowler C."/>
            <person name="Berriman M."/>
        </authorList>
    </citation>
    <scope>NUCLEOTIDE SEQUENCE [LARGE SCALE GENOMIC DNA]</scope>
    <source>
        <strain evidence="2 3">IL3000</strain>
    </source>
</reference>
<keyword evidence="1" id="KW-0732">Signal</keyword>
<dbReference type="AlphaFoldDB" id="F9W710"/>
<organism evidence="2 3">
    <name type="scientific">Trypanosoma congolense (strain IL3000)</name>
    <dbReference type="NCBI Taxonomy" id="1068625"/>
    <lineage>
        <taxon>Eukaryota</taxon>
        <taxon>Discoba</taxon>
        <taxon>Euglenozoa</taxon>
        <taxon>Kinetoplastea</taxon>
        <taxon>Metakinetoplastina</taxon>
        <taxon>Trypanosomatida</taxon>
        <taxon>Trypanosomatidae</taxon>
        <taxon>Trypanosoma</taxon>
        <taxon>Nannomonas</taxon>
    </lineage>
</organism>
<feature type="signal peptide" evidence="1">
    <location>
        <begin position="1"/>
        <end position="32"/>
    </location>
</feature>
<accession>F9W710</accession>
<evidence type="ECO:0000313" key="2">
    <source>
        <dbReference type="EMBL" id="CCD12968.1"/>
    </source>
</evidence>
<dbReference type="VEuPathDB" id="TriTrypDB:TcIL3000_0_37870"/>
<evidence type="ECO:0000256" key="1">
    <source>
        <dbReference type="SAM" id="SignalP"/>
    </source>
</evidence>
<dbReference type="EMBL" id="CAEQ01000960">
    <property type="protein sequence ID" value="CCD12968.1"/>
    <property type="molecule type" value="Genomic_DNA"/>
</dbReference>
<sequence length="189" mass="20141">MTGRGNKPAQAAATTKLLWLFLFLCGSTPAMADGTGSLSLAGSVATLPEVHRFVEVQVIDGVTGAVVGSMPLDATLTFTFHAVPKTVSEVRLFPRLPLHRFRLNTSASVLRTPVRAEDGGSGWLHLSAVVEELKELSSHDQTEGNLATAATAMVVVALIAIGRYRLLSLFQLPAFKPPKPQKIAVSVNR</sequence>
<dbReference type="Proteomes" id="UP000000702">
    <property type="component" value="Unassembled WGS sequence"/>
</dbReference>
<keyword evidence="3" id="KW-1185">Reference proteome</keyword>
<dbReference type="OMA" id="RHEVAQY"/>
<reference evidence="3" key="1">
    <citation type="submission" date="2011-07" db="EMBL/GenBank/DDBJ databases">
        <title>Divergent evolution of antigenic variation in African trypanosomes.</title>
        <authorList>
            <person name="Jackson A.P."/>
            <person name="Berry A."/>
            <person name="Allison H.C."/>
            <person name="Burton P."/>
            <person name="Anderson J."/>
            <person name="Aslett M."/>
            <person name="Brown R."/>
            <person name="Corton N."/>
            <person name="Harris D."/>
            <person name="Hauser H."/>
            <person name="Gamble J."/>
            <person name="Gilderthorp R."/>
            <person name="McQuillan J."/>
            <person name="Quail M.A."/>
            <person name="Sanders M."/>
            <person name="Van Tonder A."/>
            <person name="Ginger M.L."/>
            <person name="Donelson J.E."/>
            <person name="Field M.C."/>
            <person name="Barry J.D."/>
            <person name="Berriman M."/>
            <person name="Hertz-Fowler C."/>
        </authorList>
    </citation>
    <scope>NUCLEOTIDE SEQUENCE [LARGE SCALE GENOMIC DNA]</scope>
    <source>
        <strain evidence="3">IL3000</strain>
    </source>
</reference>
<protein>
    <submittedName>
        <fullName evidence="2">WGS project CAEQ00000000 data, annotated contig 1547</fullName>
    </submittedName>
</protein>
<gene>
    <name evidence="2" type="ORF">TCIL3000_0_37870</name>
</gene>
<proteinExistence type="predicted"/>
<name>F9W710_TRYCI</name>
<feature type="chain" id="PRO_5003389878" evidence="1">
    <location>
        <begin position="33"/>
        <end position="189"/>
    </location>
</feature>
<comment type="caution">
    <text evidence="2">The sequence shown here is derived from an EMBL/GenBank/DDBJ whole genome shotgun (WGS) entry which is preliminary data.</text>
</comment>